<keyword evidence="9 16" id="KW-0067">ATP-binding</keyword>
<evidence type="ECO:0000256" key="12">
    <source>
        <dbReference type="ARBA" id="ARBA00023288"/>
    </source>
</evidence>
<keyword evidence="6" id="KW-0519">Myristate</keyword>
<evidence type="ECO:0000256" key="5">
    <source>
        <dbReference type="ARBA" id="ARBA00022679"/>
    </source>
</evidence>
<evidence type="ECO:0000256" key="9">
    <source>
        <dbReference type="ARBA" id="ARBA00022840"/>
    </source>
</evidence>
<dbReference type="InterPro" id="IPR020635">
    <property type="entry name" value="Tyr_kinase_cat_dom"/>
</dbReference>
<keyword evidence="5 17" id="KW-0808">Transferase</keyword>
<comment type="subcellular location">
    <subcellularLocation>
        <location evidence="1">Cytoplasm</location>
    </subcellularLocation>
</comment>
<keyword evidence="4" id="KW-0597">Phosphoprotein</keyword>
<evidence type="ECO:0000256" key="7">
    <source>
        <dbReference type="ARBA" id="ARBA00022741"/>
    </source>
</evidence>
<dbReference type="Gene3D" id="2.30.30.40">
    <property type="entry name" value="SH3 Domains"/>
    <property type="match status" value="1"/>
</dbReference>
<dbReference type="SUPFAM" id="SSF50044">
    <property type="entry name" value="SH3-domain"/>
    <property type="match status" value="1"/>
</dbReference>
<dbReference type="Proteomes" id="UP000289886">
    <property type="component" value="Unassembled WGS sequence"/>
</dbReference>
<dbReference type="InterPro" id="IPR017441">
    <property type="entry name" value="Protein_kinase_ATP_BS"/>
</dbReference>
<dbReference type="PANTHER" id="PTHR24418">
    <property type="entry name" value="TYROSINE-PROTEIN KINASE"/>
    <property type="match status" value="1"/>
</dbReference>
<evidence type="ECO:0000256" key="6">
    <source>
        <dbReference type="ARBA" id="ARBA00022707"/>
    </source>
</evidence>
<dbReference type="PRINTS" id="PR00401">
    <property type="entry name" value="SH2DOMAIN"/>
</dbReference>
<keyword evidence="22" id="KW-1185">Reference proteome</keyword>
<evidence type="ECO:0000256" key="14">
    <source>
        <dbReference type="PROSITE-ProRule" id="PRU00191"/>
    </source>
</evidence>
<keyword evidence="10 14" id="KW-0727">SH2 domain</keyword>
<dbReference type="InterPro" id="IPR008266">
    <property type="entry name" value="Tyr_kinase_AS"/>
</dbReference>
<organism evidence="21 22">
    <name type="scientific">Acipenser ruthenus</name>
    <name type="common">Sterlet sturgeon</name>
    <dbReference type="NCBI Taxonomy" id="7906"/>
    <lineage>
        <taxon>Eukaryota</taxon>
        <taxon>Metazoa</taxon>
        <taxon>Chordata</taxon>
        <taxon>Craniata</taxon>
        <taxon>Vertebrata</taxon>
        <taxon>Euteleostomi</taxon>
        <taxon>Actinopterygii</taxon>
        <taxon>Chondrostei</taxon>
        <taxon>Acipenseriformes</taxon>
        <taxon>Acipenseridae</taxon>
        <taxon>Acipenser</taxon>
    </lineage>
</organism>
<dbReference type="Pfam" id="PF00017">
    <property type="entry name" value="SH2"/>
    <property type="match status" value="1"/>
</dbReference>
<evidence type="ECO:0000256" key="10">
    <source>
        <dbReference type="ARBA" id="ARBA00022999"/>
    </source>
</evidence>
<comment type="catalytic activity">
    <reaction evidence="13 17">
        <text>L-tyrosyl-[protein] + ATP = O-phospho-L-tyrosyl-[protein] + ADP + H(+)</text>
        <dbReference type="Rhea" id="RHEA:10596"/>
        <dbReference type="Rhea" id="RHEA-COMP:10136"/>
        <dbReference type="Rhea" id="RHEA-COMP:20101"/>
        <dbReference type="ChEBI" id="CHEBI:15378"/>
        <dbReference type="ChEBI" id="CHEBI:30616"/>
        <dbReference type="ChEBI" id="CHEBI:46858"/>
        <dbReference type="ChEBI" id="CHEBI:61978"/>
        <dbReference type="ChEBI" id="CHEBI:456216"/>
        <dbReference type="EC" id="2.7.10.2"/>
    </reaction>
</comment>
<dbReference type="InterPro" id="IPR036860">
    <property type="entry name" value="SH2_dom_sf"/>
</dbReference>
<dbReference type="SUPFAM" id="SSF55550">
    <property type="entry name" value="SH2 domain"/>
    <property type="match status" value="1"/>
</dbReference>
<dbReference type="AlphaFoldDB" id="A0A444UBR4"/>
<evidence type="ECO:0000259" key="18">
    <source>
        <dbReference type="PROSITE" id="PS50001"/>
    </source>
</evidence>
<sequence length="386" mass="44131">MWRFNARTEEELTFEEGDVFKVYTFSGEWWQAGKLDPNGKVIGKGFVPYNYLVRGESVEAQLWYFGNLSRSEAITLLLQSGNANGTFLVRISEKEKVGFVLSVRVDTNVKHFKVLQRHAGLFYLNDKHTFSTLLDVINFYKQHNLAPGVKLTNACTKQEPVLKDLSHSTVEAWERPKEEFTLQSKLGAGNFGEVFEGLWKQQVKVAIKVLRKGKEGSTLSLPHLLDMASQVAYGMSYLESKNFIHRDLAARNILVGENGICKVADFGLARVIKDDFYFSDEKRIPYKWSAPEAISHGRFSVKSDVWSFGILLYEIVTHGQVPYPGMTNHVFMEVEKGYRMPCPDNCPQAVYAIMMSCWEKKADARPEFKQLVWKLDNCTNYEEQNS</sequence>
<dbReference type="InterPro" id="IPR011009">
    <property type="entry name" value="Kinase-like_dom_sf"/>
</dbReference>
<evidence type="ECO:0000256" key="2">
    <source>
        <dbReference type="ARBA" id="ARBA00022443"/>
    </source>
</evidence>
<keyword evidence="8 17" id="KW-0418">Kinase</keyword>
<gene>
    <name evidence="21" type="ORF">EOD39_15927</name>
</gene>
<dbReference type="GO" id="GO:0005737">
    <property type="term" value="C:cytoplasm"/>
    <property type="evidence" value="ECO:0007669"/>
    <property type="project" value="UniProtKB-SubCell"/>
</dbReference>
<accession>A0A444UBR4</accession>
<dbReference type="InterPro" id="IPR001452">
    <property type="entry name" value="SH3_domain"/>
</dbReference>
<keyword evidence="11 17" id="KW-0829">Tyrosine-protein kinase</keyword>
<name>A0A444UBR4_ACIRT</name>
<dbReference type="InterPro" id="IPR036028">
    <property type="entry name" value="SH3-like_dom_sf"/>
</dbReference>
<dbReference type="GO" id="GO:0004715">
    <property type="term" value="F:non-membrane spanning protein tyrosine kinase activity"/>
    <property type="evidence" value="ECO:0007669"/>
    <property type="project" value="UniProtKB-EC"/>
</dbReference>
<dbReference type="Gene3D" id="3.30.505.10">
    <property type="entry name" value="SH2 domain"/>
    <property type="match status" value="1"/>
</dbReference>
<evidence type="ECO:0000313" key="22">
    <source>
        <dbReference type="Proteomes" id="UP000289886"/>
    </source>
</evidence>
<dbReference type="Gene3D" id="1.10.510.10">
    <property type="entry name" value="Transferase(Phosphotransferase) domain 1"/>
    <property type="match status" value="1"/>
</dbReference>
<dbReference type="FunFam" id="2.30.30.40:FF:000229">
    <property type="entry name" value="Tyrosine-protein kinase"/>
    <property type="match status" value="1"/>
</dbReference>
<dbReference type="Gene3D" id="3.30.200.20">
    <property type="entry name" value="Phosphorylase Kinase, domain 1"/>
    <property type="match status" value="1"/>
</dbReference>
<dbReference type="SMART" id="SM00219">
    <property type="entry name" value="TyrKc"/>
    <property type="match status" value="1"/>
</dbReference>
<evidence type="ECO:0000256" key="3">
    <source>
        <dbReference type="ARBA" id="ARBA00022490"/>
    </source>
</evidence>
<dbReference type="PROSITE" id="PS50011">
    <property type="entry name" value="PROTEIN_KINASE_DOM"/>
    <property type="match status" value="1"/>
</dbReference>
<evidence type="ECO:0000313" key="21">
    <source>
        <dbReference type="EMBL" id="RXM32591.1"/>
    </source>
</evidence>
<evidence type="ECO:0000256" key="13">
    <source>
        <dbReference type="ARBA" id="ARBA00051245"/>
    </source>
</evidence>
<reference evidence="21 22" key="1">
    <citation type="submission" date="2019-01" db="EMBL/GenBank/DDBJ databases">
        <title>Draft Genome and Complete Hox-Cluster Characterization of the Sterlet Sturgeon (Acipenser ruthenus).</title>
        <authorList>
            <person name="Wei Q."/>
        </authorList>
    </citation>
    <scope>NUCLEOTIDE SEQUENCE [LARGE SCALE GENOMIC DNA]</scope>
    <source>
        <strain evidence="21">WHYD16114868_AA</strain>
        <tissue evidence="21">Blood</tissue>
    </source>
</reference>
<feature type="domain" description="SH2" evidence="18">
    <location>
        <begin position="63"/>
        <end position="155"/>
    </location>
</feature>
<dbReference type="PROSITE" id="PS00109">
    <property type="entry name" value="PROTEIN_KINASE_TYR"/>
    <property type="match status" value="1"/>
</dbReference>
<feature type="domain" description="SH3" evidence="19">
    <location>
        <begin position="1"/>
        <end position="57"/>
    </location>
</feature>
<evidence type="ECO:0000256" key="11">
    <source>
        <dbReference type="ARBA" id="ARBA00023137"/>
    </source>
</evidence>
<keyword evidence="2 15" id="KW-0728">SH3 domain</keyword>
<protein>
    <recommendedName>
        <fullName evidence="17">Tyrosine-protein kinase</fullName>
        <ecNumber evidence="17">2.7.10.2</ecNumber>
    </recommendedName>
</protein>
<proteinExistence type="inferred from homology"/>
<evidence type="ECO:0000256" key="8">
    <source>
        <dbReference type="ARBA" id="ARBA00022777"/>
    </source>
</evidence>
<dbReference type="SUPFAM" id="SSF56112">
    <property type="entry name" value="Protein kinase-like (PK-like)"/>
    <property type="match status" value="1"/>
</dbReference>
<dbReference type="InterPro" id="IPR050198">
    <property type="entry name" value="Non-receptor_tyrosine_kinases"/>
</dbReference>
<feature type="binding site" evidence="16">
    <location>
        <position position="208"/>
    </location>
    <ligand>
        <name>ATP</name>
        <dbReference type="ChEBI" id="CHEBI:30616"/>
    </ligand>
</feature>
<dbReference type="Pfam" id="PF07653">
    <property type="entry name" value="SH3_2"/>
    <property type="match status" value="1"/>
</dbReference>
<comment type="similarity">
    <text evidence="17">Belongs to the protein kinase superfamily. Tyr protein kinase family.</text>
</comment>
<dbReference type="PROSITE" id="PS50001">
    <property type="entry name" value="SH2"/>
    <property type="match status" value="1"/>
</dbReference>
<evidence type="ECO:0000256" key="4">
    <source>
        <dbReference type="ARBA" id="ARBA00022553"/>
    </source>
</evidence>
<comment type="caution">
    <text evidence="21">The sequence shown here is derived from an EMBL/GenBank/DDBJ whole genome shotgun (WGS) entry which is preliminary data.</text>
</comment>
<evidence type="ECO:0000256" key="15">
    <source>
        <dbReference type="PROSITE-ProRule" id="PRU00192"/>
    </source>
</evidence>
<keyword evidence="3" id="KW-0963">Cytoplasm</keyword>
<keyword evidence="7 16" id="KW-0547">Nucleotide-binding</keyword>
<evidence type="ECO:0000259" key="20">
    <source>
        <dbReference type="PROSITE" id="PS50011"/>
    </source>
</evidence>
<dbReference type="InterPro" id="IPR000980">
    <property type="entry name" value="SH2"/>
</dbReference>
<dbReference type="SMART" id="SM00252">
    <property type="entry name" value="SH2"/>
    <property type="match status" value="1"/>
</dbReference>
<dbReference type="InterPro" id="IPR000719">
    <property type="entry name" value="Prot_kinase_dom"/>
</dbReference>
<dbReference type="PRINTS" id="PR00109">
    <property type="entry name" value="TYRKINASE"/>
</dbReference>
<dbReference type="EC" id="2.7.10.2" evidence="17"/>
<feature type="domain" description="Protein kinase" evidence="20">
    <location>
        <begin position="36"/>
        <end position="386"/>
    </location>
</feature>
<dbReference type="PROSITE" id="PS50002">
    <property type="entry name" value="SH3"/>
    <property type="match status" value="1"/>
</dbReference>
<keyword evidence="12" id="KW-0449">Lipoprotein</keyword>
<evidence type="ECO:0000256" key="1">
    <source>
        <dbReference type="ARBA" id="ARBA00004496"/>
    </source>
</evidence>
<dbReference type="InterPro" id="IPR001245">
    <property type="entry name" value="Ser-Thr/Tyr_kinase_cat_dom"/>
</dbReference>
<dbReference type="FunFam" id="1.10.510.10:FF:000399">
    <property type="entry name" value="Tyrosine-protein kinase"/>
    <property type="match status" value="1"/>
</dbReference>
<dbReference type="Pfam" id="PF07714">
    <property type="entry name" value="PK_Tyr_Ser-Thr"/>
    <property type="match status" value="2"/>
</dbReference>
<evidence type="ECO:0000256" key="17">
    <source>
        <dbReference type="RuleBase" id="RU362096"/>
    </source>
</evidence>
<dbReference type="EMBL" id="SCEB01214890">
    <property type="protein sequence ID" value="RXM32591.1"/>
    <property type="molecule type" value="Genomic_DNA"/>
</dbReference>
<evidence type="ECO:0000259" key="19">
    <source>
        <dbReference type="PROSITE" id="PS50002"/>
    </source>
</evidence>
<evidence type="ECO:0000256" key="16">
    <source>
        <dbReference type="PROSITE-ProRule" id="PRU10141"/>
    </source>
</evidence>
<dbReference type="PROSITE" id="PS00107">
    <property type="entry name" value="PROTEIN_KINASE_ATP"/>
    <property type="match status" value="1"/>
</dbReference>
<dbReference type="GO" id="GO:0005524">
    <property type="term" value="F:ATP binding"/>
    <property type="evidence" value="ECO:0007669"/>
    <property type="project" value="UniProtKB-UniRule"/>
</dbReference>